<dbReference type="PROSITE" id="PS51257">
    <property type="entry name" value="PROKAR_LIPOPROTEIN"/>
    <property type="match status" value="1"/>
</dbReference>
<dbReference type="Pfam" id="PF16405">
    <property type="entry name" value="DUF5013"/>
    <property type="match status" value="1"/>
</dbReference>
<dbReference type="InterPro" id="IPR013728">
    <property type="entry name" value="BT_3987-like_N"/>
</dbReference>
<dbReference type="InterPro" id="IPR032181">
    <property type="entry name" value="DUF5013"/>
</dbReference>
<dbReference type="EMBL" id="WRXO01000009">
    <property type="protein sequence ID" value="MVT43964.1"/>
    <property type="molecule type" value="Genomic_DNA"/>
</dbReference>
<dbReference type="OrthoDB" id="1043438at2"/>
<feature type="signal peptide" evidence="1">
    <location>
        <begin position="1"/>
        <end position="20"/>
    </location>
</feature>
<evidence type="ECO:0000259" key="2">
    <source>
        <dbReference type="Pfam" id="PF08522"/>
    </source>
</evidence>
<name>A0A6N8JG83_9BACT</name>
<reference evidence="4 5" key="1">
    <citation type="submission" date="2019-12" db="EMBL/GenBank/DDBJ databases">
        <title>The draft genomic sequence of strain Chitinophaga oryziterrae JCM 16595.</title>
        <authorList>
            <person name="Zhang X."/>
        </authorList>
    </citation>
    <scope>NUCLEOTIDE SEQUENCE [LARGE SCALE GENOMIC DNA]</scope>
    <source>
        <strain evidence="4 5">JCM 16595</strain>
    </source>
</reference>
<comment type="caution">
    <text evidence="4">The sequence shown here is derived from an EMBL/GenBank/DDBJ whole genome shotgun (WGS) entry which is preliminary data.</text>
</comment>
<evidence type="ECO:0000256" key="1">
    <source>
        <dbReference type="SAM" id="SignalP"/>
    </source>
</evidence>
<evidence type="ECO:0000259" key="3">
    <source>
        <dbReference type="Pfam" id="PF16405"/>
    </source>
</evidence>
<evidence type="ECO:0000313" key="4">
    <source>
        <dbReference type="EMBL" id="MVT43964.1"/>
    </source>
</evidence>
<dbReference type="Pfam" id="PF08522">
    <property type="entry name" value="BT_3987-like_N"/>
    <property type="match status" value="1"/>
</dbReference>
<keyword evidence="1" id="KW-0732">Signal</keyword>
<feature type="chain" id="PRO_5026823127" evidence="1">
    <location>
        <begin position="21"/>
        <end position="357"/>
    </location>
</feature>
<dbReference type="Proteomes" id="UP000468388">
    <property type="component" value="Unassembled WGS sequence"/>
</dbReference>
<organism evidence="4 5">
    <name type="scientific">Chitinophaga oryziterrae</name>
    <dbReference type="NCBI Taxonomy" id="1031224"/>
    <lineage>
        <taxon>Bacteria</taxon>
        <taxon>Pseudomonadati</taxon>
        <taxon>Bacteroidota</taxon>
        <taxon>Chitinophagia</taxon>
        <taxon>Chitinophagales</taxon>
        <taxon>Chitinophagaceae</taxon>
        <taxon>Chitinophaga</taxon>
    </lineage>
</organism>
<feature type="domain" description="BT-3987-like N-terminal" evidence="2">
    <location>
        <begin position="53"/>
        <end position="163"/>
    </location>
</feature>
<keyword evidence="5" id="KW-1185">Reference proteome</keyword>
<evidence type="ECO:0000313" key="5">
    <source>
        <dbReference type="Proteomes" id="UP000468388"/>
    </source>
</evidence>
<feature type="domain" description="DUF5013" evidence="3">
    <location>
        <begin position="196"/>
        <end position="331"/>
    </location>
</feature>
<accession>A0A6N8JG83</accession>
<gene>
    <name evidence="4" type="ORF">GO495_25435</name>
</gene>
<sequence>MSTMKKLSLFFLVCIFFACNKEETKYGITNIFMPQAVNLSGGINANYPVPTGTDSSTFNYYLENNKINVILGVSRSGMQVSEGFSVDIVTNTDTVNQLLANGILDATTMLMPADMYTLPAAVSVDNGKSQATFSLAIDVDKIKGSQYVGKKLALAVSIKGKGKYEVASALSTTIVIVNVDALVIGPAVNITAGYIKNAGLPFIASAMSSGGRWGTLADWTANAAAKSHGGYGGFASDNGGTMDLESGWGSPAIHNGKIYQTTTLPAGTYTFDVSNLQWQGTLDPAYIVVAPGMDSIPDYGDIVGNTSISYTLFTAPLVTFTLTQTTNVTVGFVVDYIKDQQGFKIYNVKLLNYPKHL</sequence>
<dbReference type="AlphaFoldDB" id="A0A6N8JG83"/>
<protein>
    <submittedName>
        <fullName evidence="4">DUF5013 domain-containing protein</fullName>
    </submittedName>
</protein>
<dbReference type="Gene3D" id="2.60.40.1740">
    <property type="entry name" value="hypothetical protein (bacova_03559)"/>
    <property type="match status" value="1"/>
</dbReference>
<proteinExistence type="predicted"/>